<dbReference type="PANTHER" id="PTHR42928:SF5">
    <property type="entry name" value="BLR1237 PROTEIN"/>
    <property type="match status" value="1"/>
</dbReference>
<dbReference type="PIRSF" id="PIRSF017082">
    <property type="entry name" value="YflP"/>
    <property type="match status" value="1"/>
</dbReference>
<dbReference type="PANTHER" id="PTHR42928">
    <property type="entry name" value="TRICARBOXYLATE-BINDING PROTEIN"/>
    <property type="match status" value="1"/>
</dbReference>
<protein>
    <recommendedName>
        <fullName evidence="5">Tripartite tricarboxylate transporter substrate binding protein</fullName>
    </recommendedName>
</protein>
<organism evidence="3 4">
    <name type="scientific">Paracraurococcus ruber</name>
    <dbReference type="NCBI Taxonomy" id="77675"/>
    <lineage>
        <taxon>Bacteria</taxon>
        <taxon>Pseudomonadati</taxon>
        <taxon>Pseudomonadota</taxon>
        <taxon>Alphaproteobacteria</taxon>
        <taxon>Acetobacterales</taxon>
        <taxon>Roseomonadaceae</taxon>
        <taxon>Paracraurococcus</taxon>
    </lineage>
</organism>
<comment type="similarity">
    <text evidence="1">Belongs to the UPF0065 (bug) family.</text>
</comment>
<proteinExistence type="inferred from homology"/>
<dbReference type="Gene3D" id="3.40.190.10">
    <property type="entry name" value="Periplasmic binding protein-like II"/>
    <property type="match status" value="1"/>
</dbReference>
<name>A0ABS1CVG2_9PROT</name>
<evidence type="ECO:0000256" key="2">
    <source>
        <dbReference type="SAM" id="SignalP"/>
    </source>
</evidence>
<dbReference type="Pfam" id="PF03401">
    <property type="entry name" value="TctC"/>
    <property type="match status" value="1"/>
</dbReference>
<dbReference type="Gene3D" id="3.40.190.150">
    <property type="entry name" value="Bordetella uptake gene, domain 1"/>
    <property type="match status" value="1"/>
</dbReference>
<keyword evidence="4" id="KW-1185">Reference proteome</keyword>
<evidence type="ECO:0000313" key="3">
    <source>
        <dbReference type="EMBL" id="MBK1657947.1"/>
    </source>
</evidence>
<reference evidence="3 4" key="1">
    <citation type="journal article" date="2020" name="Microorganisms">
        <title>Osmotic Adaptation and Compatible Solute Biosynthesis of Phototrophic Bacteria as Revealed from Genome Analyses.</title>
        <authorList>
            <person name="Imhoff J.F."/>
            <person name="Rahn T."/>
            <person name="Kunzel S."/>
            <person name="Keller A."/>
            <person name="Neulinger S.C."/>
        </authorList>
    </citation>
    <scope>NUCLEOTIDE SEQUENCE [LARGE SCALE GENOMIC DNA]</scope>
    <source>
        <strain evidence="3 4">DSM 15382</strain>
    </source>
</reference>
<dbReference type="EMBL" id="NRSG01000033">
    <property type="protein sequence ID" value="MBK1657947.1"/>
    <property type="molecule type" value="Genomic_DNA"/>
</dbReference>
<dbReference type="Proteomes" id="UP000697995">
    <property type="component" value="Unassembled WGS sequence"/>
</dbReference>
<accession>A0ABS1CVG2</accession>
<evidence type="ECO:0000256" key="1">
    <source>
        <dbReference type="ARBA" id="ARBA00006987"/>
    </source>
</evidence>
<evidence type="ECO:0008006" key="5">
    <source>
        <dbReference type="Google" id="ProtNLM"/>
    </source>
</evidence>
<dbReference type="InterPro" id="IPR005064">
    <property type="entry name" value="BUG"/>
</dbReference>
<gene>
    <name evidence="3" type="ORF">CKO45_06850</name>
</gene>
<sequence>MTVTLTRRAVLAAALATPGLTMPHLARAAWPDRPIRLVVPFGGGGQTDIVSRVTAEALAARLGQPVLADNRPGGNGNLAAETVARAAPDGYTVLVAGAGTNSGLNALLYRGVTYDAERDFIPVGLFCTTANMLVVHNSIPGEEFGTVLDWIRRNPGRFTYASASVGAITHLIMEDMGARLGLDMVHVPYRQTTQAMADMLAGRVHARCMGVPEAVAIRGTAGVRPVAVTTPRRRPEWPEVPAMSESIPGFEANAYFGLALPARSPPEAVHRLNAAMNDALRDDAVRAAYARVGADAAAPNTPEEFTARTRVDAERWGTLIRRLNLVAE</sequence>
<comment type="caution">
    <text evidence="3">The sequence shown here is derived from an EMBL/GenBank/DDBJ whole genome shotgun (WGS) entry which is preliminary data.</text>
</comment>
<feature type="signal peptide" evidence="2">
    <location>
        <begin position="1"/>
        <end position="28"/>
    </location>
</feature>
<dbReference type="InterPro" id="IPR042100">
    <property type="entry name" value="Bug_dom1"/>
</dbReference>
<keyword evidence="2" id="KW-0732">Signal</keyword>
<dbReference type="CDD" id="cd07012">
    <property type="entry name" value="PBP2_Bug_TTT"/>
    <property type="match status" value="1"/>
</dbReference>
<dbReference type="RefSeq" id="WP_133219505.1">
    <property type="nucleotide sequence ID" value="NZ_NRSG01000033.1"/>
</dbReference>
<evidence type="ECO:0000313" key="4">
    <source>
        <dbReference type="Proteomes" id="UP000697995"/>
    </source>
</evidence>
<dbReference type="SUPFAM" id="SSF53850">
    <property type="entry name" value="Periplasmic binding protein-like II"/>
    <property type="match status" value="1"/>
</dbReference>
<feature type="chain" id="PRO_5046109482" description="Tripartite tricarboxylate transporter substrate binding protein" evidence="2">
    <location>
        <begin position="29"/>
        <end position="328"/>
    </location>
</feature>